<name>A0A0P1FF25_9RHOB</name>
<proteinExistence type="predicted"/>
<sequence length="47" mass="5097">MVKTYIPPAFLVLLLVLSGFCLATSPVFADAGEMQDARLLLQLGLLF</sequence>
<organism evidence="2 4">
    <name type="scientific">Thalassovita autumnalis</name>
    <dbReference type="NCBI Taxonomy" id="2072972"/>
    <lineage>
        <taxon>Bacteria</taxon>
        <taxon>Pseudomonadati</taxon>
        <taxon>Pseudomonadota</taxon>
        <taxon>Alphaproteobacteria</taxon>
        <taxon>Rhodobacterales</taxon>
        <taxon>Roseobacteraceae</taxon>
        <taxon>Thalassovita</taxon>
    </lineage>
</organism>
<evidence type="ECO:0000313" key="2">
    <source>
        <dbReference type="EMBL" id="CUH71497.1"/>
    </source>
</evidence>
<reference evidence="1 3" key="2">
    <citation type="submission" date="2015-09" db="EMBL/GenBank/DDBJ databases">
        <authorList>
            <person name="Rodrigo-Torres L."/>
            <person name="Arahal D.R."/>
        </authorList>
    </citation>
    <scope>NUCLEOTIDE SEQUENCE [LARGE SCALE GENOMIC DNA]</scope>
    <source>
        <strain evidence="1 3">CECT 5118</strain>
    </source>
</reference>
<protein>
    <submittedName>
        <fullName evidence="2">Uncharacterized protein</fullName>
    </submittedName>
</protein>
<keyword evidence="3" id="KW-1185">Reference proteome</keyword>
<dbReference type="Proteomes" id="UP000051887">
    <property type="component" value="Unassembled WGS sequence"/>
</dbReference>
<reference evidence="2 4" key="1">
    <citation type="submission" date="2015-09" db="EMBL/GenBank/DDBJ databases">
        <authorList>
            <consortium name="Swine Surveillance"/>
        </authorList>
    </citation>
    <scope>NUCLEOTIDE SEQUENCE [LARGE SCALE GENOMIC DNA]</scope>
    <source>
        <strain evidence="2 4">5120</strain>
    </source>
</reference>
<dbReference type="EMBL" id="CYSC01000021">
    <property type="protein sequence ID" value="CUH71497.1"/>
    <property type="molecule type" value="Genomic_DNA"/>
</dbReference>
<evidence type="ECO:0000313" key="1">
    <source>
        <dbReference type="EMBL" id="CUH66758.1"/>
    </source>
</evidence>
<dbReference type="EMBL" id="CYSB01000027">
    <property type="protein sequence ID" value="CUH66758.1"/>
    <property type="molecule type" value="Genomic_DNA"/>
</dbReference>
<evidence type="ECO:0000313" key="3">
    <source>
        <dbReference type="Proteomes" id="UP000051086"/>
    </source>
</evidence>
<evidence type="ECO:0000313" key="4">
    <source>
        <dbReference type="Proteomes" id="UP000051887"/>
    </source>
</evidence>
<accession>A0A0P1FF25</accession>
<dbReference type="RefSeq" id="WP_165590036.1">
    <property type="nucleotide sequence ID" value="NZ_CYSB01000027.1"/>
</dbReference>
<dbReference type="Proteomes" id="UP000051086">
    <property type="component" value="Unassembled WGS sequence"/>
</dbReference>
<gene>
    <name evidence="1" type="ORF">TL5118_01891</name>
    <name evidence="2" type="ORF">TL5120_01283</name>
</gene>
<dbReference type="AlphaFoldDB" id="A0A0P1FF25"/>